<keyword evidence="3" id="KW-1185">Reference proteome</keyword>
<dbReference type="AlphaFoldDB" id="A0A9P4I5M4"/>
<dbReference type="Proteomes" id="UP000799772">
    <property type="component" value="Unassembled WGS sequence"/>
</dbReference>
<feature type="region of interest" description="Disordered" evidence="1">
    <location>
        <begin position="1"/>
        <end position="40"/>
    </location>
</feature>
<accession>A0A9P4I5M4</accession>
<dbReference type="EMBL" id="ML978131">
    <property type="protein sequence ID" value="KAF2095435.1"/>
    <property type="molecule type" value="Genomic_DNA"/>
</dbReference>
<comment type="caution">
    <text evidence="2">The sequence shown here is derived from an EMBL/GenBank/DDBJ whole genome shotgun (WGS) entry which is preliminary data.</text>
</comment>
<feature type="compositionally biased region" description="Basic residues" evidence="1">
    <location>
        <begin position="1"/>
        <end position="10"/>
    </location>
</feature>
<evidence type="ECO:0000313" key="2">
    <source>
        <dbReference type="EMBL" id="KAF2095435.1"/>
    </source>
</evidence>
<evidence type="ECO:0000256" key="1">
    <source>
        <dbReference type="SAM" id="MobiDB-lite"/>
    </source>
</evidence>
<reference evidence="2" key="1">
    <citation type="journal article" date="2020" name="Stud. Mycol.">
        <title>101 Dothideomycetes genomes: a test case for predicting lifestyles and emergence of pathogens.</title>
        <authorList>
            <person name="Haridas S."/>
            <person name="Albert R."/>
            <person name="Binder M."/>
            <person name="Bloem J."/>
            <person name="Labutti K."/>
            <person name="Salamov A."/>
            <person name="Andreopoulos B."/>
            <person name="Baker S."/>
            <person name="Barry K."/>
            <person name="Bills G."/>
            <person name="Bluhm B."/>
            <person name="Cannon C."/>
            <person name="Castanera R."/>
            <person name="Culley D."/>
            <person name="Daum C."/>
            <person name="Ezra D."/>
            <person name="Gonzalez J."/>
            <person name="Henrissat B."/>
            <person name="Kuo A."/>
            <person name="Liang C."/>
            <person name="Lipzen A."/>
            <person name="Lutzoni F."/>
            <person name="Magnuson J."/>
            <person name="Mondo S."/>
            <person name="Nolan M."/>
            <person name="Ohm R."/>
            <person name="Pangilinan J."/>
            <person name="Park H.-J."/>
            <person name="Ramirez L."/>
            <person name="Alfaro M."/>
            <person name="Sun H."/>
            <person name="Tritt A."/>
            <person name="Yoshinaga Y."/>
            <person name="Zwiers L.-H."/>
            <person name="Turgeon B."/>
            <person name="Goodwin S."/>
            <person name="Spatafora J."/>
            <person name="Crous P."/>
            <person name="Grigoriev I."/>
        </authorList>
    </citation>
    <scope>NUCLEOTIDE SEQUENCE</scope>
    <source>
        <strain evidence="2">CBS 133067</strain>
    </source>
</reference>
<gene>
    <name evidence="2" type="ORF">NA57DRAFT_59444</name>
</gene>
<name>A0A9P4I5M4_9PEZI</name>
<proteinExistence type="predicted"/>
<evidence type="ECO:0008006" key="4">
    <source>
        <dbReference type="Google" id="ProtNLM"/>
    </source>
</evidence>
<evidence type="ECO:0000313" key="3">
    <source>
        <dbReference type="Proteomes" id="UP000799772"/>
    </source>
</evidence>
<sequence length="267" mass="30533">MAQQSGRKRRATDNPSNSARKRQVPETPDSDATSGHTLRDQPIIAPMTDIDFVSTIIIIEVGTDGSETQTFYLHKAVAESRVEYFRDLCVERAAETKPVFNTTPIYTYNPRLFKRSSAALDDGGKFSAYLPMVHLFRLAEMLKVPTLADQVVSWMMRRAKAGKGLPSVGVINKVYHETQKSHPLRKLMLELWACEGREENTDQLEGVVKEFSDKLRNKQADYYQRMKEGEDAKAIEAPEKDFYLSTYLEHWRSFQRAQSQGDLFEID</sequence>
<organism evidence="2 3">
    <name type="scientific">Rhizodiscina lignyota</name>
    <dbReference type="NCBI Taxonomy" id="1504668"/>
    <lineage>
        <taxon>Eukaryota</taxon>
        <taxon>Fungi</taxon>
        <taxon>Dikarya</taxon>
        <taxon>Ascomycota</taxon>
        <taxon>Pezizomycotina</taxon>
        <taxon>Dothideomycetes</taxon>
        <taxon>Pleosporomycetidae</taxon>
        <taxon>Aulographales</taxon>
        <taxon>Rhizodiscinaceae</taxon>
        <taxon>Rhizodiscina</taxon>
    </lineage>
</organism>
<protein>
    <recommendedName>
        <fullName evidence="4">BTB domain-containing protein</fullName>
    </recommendedName>
</protein>